<keyword evidence="8 10" id="KW-0067">ATP-binding</keyword>
<keyword evidence="9 10" id="KW-0539">Nucleus</keyword>
<feature type="binding site" evidence="10">
    <location>
        <position position="16"/>
    </location>
    <ligand>
        <name>ATP</name>
        <dbReference type="ChEBI" id="CHEBI:30616"/>
    </ligand>
</feature>
<dbReference type="Pfam" id="PF13238">
    <property type="entry name" value="AAA_18"/>
    <property type="match status" value="1"/>
</dbReference>
<dbReference type="GO" id="GO:0005524">
    <property type="term" value="F:ATP binding"/>
    <property type="evidence" value="ECO:0007669"/>
    <property type="project" value="UniProtKB-KW"/>
</dbReference>
<dbReference type="RefSeq" id="XP_013279291.1">
    <property type="nucleotide sequence ID" value="XM_013423837.1"/>
</dbReference>
<keyword evidence="2 10" id="KW-0963">Cytoplasm</keyword>
<evidence type="ECO:0000256" key="4">
    <source>
        <dbReference type="ARBA" id="ARBA00022552"/>
    </source>
</evidence>
<dbReference type="STRING" id="1442368.A0A0D2G415"/>
<reference evidence="11 12" key="1">
    <citation type="submission" date="2015-01" db="EMBL/GenBank/DDBJ databases">
        <title>The Genome Sequence of Fonsecaea pedrosoi CBS 271.37.</title>
        <authorList>
            <consortium name="The Broad Institute Genomics Platform"/>
            <person name="Cuomo C."/>
            <person name="de Hoog S."/>
            <person name="Gorbushina A."/>
            <person name="Stielow B."/>
            <person name="Teixiera M."/>
            <person name="Abouelleil A."/>
            <person name="Chapman S.B."/>
            <person name="Priest M."/>
            <person name="Young S.K."/>
            <person name="Wortman J."/>
            <person name="Nusbaum C."/>
            <person name="Birren B."/>
        </authorList>
    </citation>
    <scope>NUCLEOTIDE SEQUENCE [LARGE SCALE GENOMIC DNA]</scope>
    <source>
        <strain evidence="11 12">CBS 271.37</strain>
    </source>
</reference>
<dbReference type="AlphaFoldDB" id="A0A0D2G415"/>
<dbReference type="HOGENOM" id="CLU_079096_3_1_1"/>
<feature type="binding site" evidence="10">
    <location>
        <position position="14"/>
    </location>
    <ligand>
        <name>ATP</name>
        <dbReference type="ChEBI" id="CHEBI:30616"/>
    </ligand>
</feature>
<dbReference type="EMBL" id="KN846975">
    <property type="protein sequence ID" value="KIW75483.1"/>
    <property type="molecule type" value="Genomic_DNA"/>
</dbReference>
<dbReference type="VEuPathDB" id="FungiDB:Z517_10224"/>
<comment type="function">
    <text evidence="10">Broad-specificity nucleoside monophosphate (NMP) kinase that catalyzes the reversible transfer of the terminal phosphate group between nucleoside triphosphates and monophosphates. Has also ATPase activity. Involved in the late cytoplasmic maturation steps of the 40S ribosomal particles, specifically 18S rRNA maturation. While NMP activity is not required for ribosome maturation, ATPase activity is. Associates transiently with small ribosomal subunit protein uS11. ATP hydrolysis breaks the interaction with uS11. May temporarily remove uS11 from the ribosome to enable a conformational change of the ribosomal RNA that is needed for the final maturation step of the small ribosomal subunit. Its NMP activity may have a role in nuclear energy homeostasis.</text>
</comment>
<evidence type="ECO:0000256" key="3">
    <source>
        <dbReference type="ARBA" id="ARBA00022517"/>
    </source>
</evidence>
<evidence type="ECO:0000256" key="10">
    <source>
        <dbReference type="HAMAP-Rule" id="MF_03173"/>
    </source>
</evidence>
<comment type="subunit">
    <text evidence="10">Interacts with small ribosomal subunit protein uS11. Not a structural component of 43S pre-ribosomes, but transiently interacts with them by binding to uS11.</text>
</comment>
<feature type="binding site" evidence="10">
    <location>
        <position position="18"/>
    </location>
    <ligand>
        <name>ATP</name>
        <dbReference type="ChEBI" id="CHEBI:30616"/>
    </ligand>
</feature>
<dbReference type="GeneID" id="25309714"/>
<keyword evidence="12" id="KW-1185">Reference proteome</keyword>
<evidence type="ECO:0000256" key="9">
    <source>
        <dbReference type="ARBA" id="ARBA00023242"/>
    </source>
</evidence>
<evidence type="ECO:0000313" key="12">
    <source>
        <dbReference type="Proteomes" id="UP000053029"/>
    </source>
</evidence>
<comment type="caution">
    <text evidence="10">Lacks conserved residue(s) required for the propagation of feature annotation.</text>
</comment>
<dbReference type="Proteomes" id="UP000053029">
    <property type="component" value="Unassembled WGS sequence"/>
</dbReference>
<protein>
    <recommendedName>
        <fullName evidence="10">Adenylate kinase isoenzyme 6 homolog</fullName>
        <shortName evidence="10">AK6</shortName>
        <ecNumber evidence="10">2.7.4.3</ecNumber>
    </recommendedName>
    <alternativeName>
        <fullName evidence="10">Dual activity adenylate kinase/ATPase</fullName>
        <shortName evidence="10">AK/ATPase</shortName>
    </alternativeName>
</protein>
<evidence type="ECO:0000313" key="11">
    <source>
        <dbReference type="EMBL" id="KIW75483.1"/>
    </source>
</evidence>
<feature type="region of interest" description="LID" evidence="10">
    <location>
        <begin position="121"/>
        <end position="131"/>
    </location>
</feature>
<dbReference type="GO" id="GO:0042274">
    <property type="term" value="P:ribosomal small subunit biogenesis"/>
    <property type="evidence" value="ECO:0007669"/>
    <property type="project" value="UniProtKB-UniRule"/>
</dbReference>
<dbReference type="GO" id="GO:0005634">
    <property type="term" value="C:nucleus"/>
    <property type="evidence" value="ECO:0007669"/>
    <property type="project" value="UniProtKB-SubCell"/>
</dbReference>
<name>A0A0D2G415_9EURO</name>
<evidence type="ECO:0000256" key="1">
    <source>
        <dbReference type="ARBA" id="ARBA00000582"/>
    </source>
</evidence>
<sequence>MRTLPNIIITGTPGVGKTTTCTQLLSLASSSTPAINLKHLSINDLVKSRSCHSGYDEDLQTLIVDDDKLMDEVEKDISDGEGEGGWVIDWHSTAGFAVRWVDLVVVLRCEETSVLYDRLMARGYKDSKVQENMDAEIFGVVTEEAKEGWGETEDGRVVELKSVNADDIDENAERILQWVKNWIKDHTTNGNEG</sequence>
<dbReference type="OrthoDB" id="10251185at2759"/>
<evidence type="ECO:0000256" key="5">
    <source>
        <dbReference type="ARBA" id="ARBA00022679"/>
    </source>
</evidence>
<dbReference type="SUPFAM" id="SSF52540">
    <property type="entry name" value="P-loop containing nucleoside triphosphate hydrolases"/>
    <property type="match status" value="1"/>
</dbReference>
<dbReference type="GO" id="GO:0005737">
    <property type="term" value="C:cytoplasm"/>
    <property type="evidence" value="ECO:0007669"/>
    <property type="project" value="UniProtKB-SubCell"/>
</dbReference>
<evidence type="ECO:0000256" key="6">
    <source>
        <dbReference type="ARBA" id="ARBA00022741"/>
    </source>
</evidence>
<dbReference type="GO" id="GO:0016887">
    <property type="term" value="F:ATP hydrolysis activity"/>
    <property type="evidence" value="ECO:0007669"/>
    <property type="project" value="UniProtKB-UniRule"/>
</dbReference>
<keyword evidence="4 10" id="KW-0698">rRNA processing</keyword>
<comment type="similarity">
    <text evidence="10">Belongs to the adenylate kinase family. AK6 subfamily.</text>
</comment>
<dbReference type="PANTHER" id="PTHR12595">
    <property type="entry name" value="POS9-ACTIVATING FACTOR FAP7-RELATED"/>
    <property type="match status" value="1"/>
</dbReference>
<evidence type="ECO:0000256" key="8">
    <source>
        <dbReference type="ARBA" id="ARBA00022840"/>
    </source>
</evidence>
<dbReference type="EC" id="2.7.4.3" evidence="10"/>
<evidence type="ECO:0000256" key="2">
    <source>
        <dbReference type="ARBA" id="ARBA00022490"/>
    </source>
</evidence>
<dbReference type="PANTHER" id="PTHR12595:SF0">
    <property type="entry name" value="ADENYLATE KINASE ISOENZYME 6"/>
    <property type="match status" value="1"/>
</dbReference>
<dbReference type="InterPro" id="IPR027417">
    <property type="entry name" value="P-loop_NTPase"/>
</dbReference>
<comment type="catalytic activity">
    <reaction evidence="1 10">
        <text>AMP + ATP = 2 ADP</text>
        <dbReference type="Rhea" id="RHEA:12973"/>
        <dbReference type="ChEBI" id="CHEBI:30616"/>
        <dbReference type="ChEBI" id="CHEBI:456215"/>
        <dbReference type="ChEBI" id="CHEBI:456216"/>
        <dbReference type="EC" id="2.7.4.3"/>
    </reaction>
</comment>
<gene>
    <name evidence="11" type="ORF">Z517_10224</name>
</gene>
<keyword evidence="7 10" id="KW-0418">Kinase</keyword>
<proteinExistence type="inferred from homology"/>
<keyword evidence="5 10" id="KW-0808">Transferase</keyword>
<dbReference type="FunFam" id="3.40.50.300:FF:000372">
    <property type="entry name" value="Adenylate kinase isoenzyme 6 homolog"/>
    <property type="match status" value="1"/>
</dbReference>
<organism evidence="11 12">
    <name type="scientific">Fonsecaea pedrosoi CBS 271.37</name>
    <dbReference type="NCBI Taxonomy" id="1442368"/>
    <lineage>
        <taxon>Eukaryota</taxon>
        <taxon>Fungi</taxon>
        <taxon>Dikarya</taxon>
        <taxon>Ascomycota</taxon>
        <taxon>Pezizomycotina</taxon>
        <taxon>Eurotiomycetes</taxon>
        <taxon>Chaetothyriomycetidae</taxon>
        <taxon>Chaetothyriales</taxon>
        <taxon>Herpotrichiellaceae</taxon>
        <taxon>Fonsecaea</taxon>
    </lineage>
</organism>
<dbReference type="Gene3D" id="3.40.50.300">
    <property type="entry name" value="P-loop containing nucleotide triphosphate hydrolases"/>
    <property type="match status" value="1"/>
</dbReference>
<evidence type="ECO:0000256" key="7">
    <source>
        <dbReference type="ARBA" id="ARBA00022777"/>
    </source>
</evidence>
<dbReference type="HAMAP" id="MF_00039">
    <property type="entry name" value="Adenylate_kinase_AK6"/>
    <property type="match status" value="1"/>
</dbReference>
<dbReference type="InterPro" id="IPR020618">
    <property type="entry name" value="Adenyl_kinase_AK6"/>
</dbReference>
<keyword evidence="6 10" id="KW-0547">Nucleotide-binding</keyword>
<accession>A0A0D2G415</accession>
<feature type="binding site" evidence="10">
    <location>
        <position position="122"/>
    </location>
    <ligand>
        <name>ATP</name>
        <dbReference type="ChEBI" id="CHEBI:30616"/>
    </ligand>
</feature>
<feature type="binding site" evidence="10">
    <location>
        <position position="17"/>
    </location>
    <ligand>
        <name>ATP</name>
        <dbReference type="ChEBI" id="CHEBI:30616"/>
    </ligand>
</feature>
<comment type="subcellular location">
    <subcellularLocation>
        <location evidence="10">Cytoplasm</location>
    </subcellularLocation>
    <subcellularLocation>
        <location evidence="10">Nucleus</location>
    </subcellularLocation>
</comment>
<feature type="binding site" evidence="10">
    <location>
        <position position="19"/>
    </location>
    <ligand>
        <name>ATP</name>
        <dbReference type="ChEBI" id="CHEBI:30616"/>
    </ligand>
</feature>
<comment type="catalytic activity">
    <reaction evidence="10">
        <text>ATP + H2O = ADP + phosphate + H(+)</text>
        <dbReference type="Rhea" id="RHEA:13065"/>
        <dbReference type="ChEBI" id="CHEBI:15377"/>
        <dbReference type="ChEBI" id="CHEBI:15378"/>
        <dbReference type="ChEBI" id="CHEBI:30616"/>
        <dbReference type="ChEBI" id="CHEBI:43474"/>
        <dbReference type="ChEBI" id="CHEBI:456216"/>
    </reaction>
</comment>
<feature type="region of interest" description="NMPbind" evidence="10">
    <location>
        <begin position="41"/>
        <end position="64"/>
    </location>
</feature>
<dbReference type="GO" id="GO:0004017">
    <property type="term" value="F:AMP kinase activity"/>
    <property type="evidence" value="ECO:0007669"/>
    <property type="project" value="UniProtKB-UniRule"/>
</dbReference>
<dbReference type="GO" id="GO:0006364">
    <property type="term" value="P:rRNA processing"/>
    <property type="evidence" value="ECO:0007669"/>
    <property type="project" value="UniProtKB-KW"/>
</dbReference>
<keyword evidence="3 10" id="KW-0690">Ribosome biogenesis</keyword>